<proteinExistence type="predicted"/>
<gene>
    <name evidence="2" type="ORF">EDS130_LOCUS40926</name>
    <name evidence="3" type="ORF">XAT740_LOCUS52856</name>
</gene>
<organism evidence="2 5">
    <name type="scientific">Adineta ricciae</name>
    <name type="common">Rotifer</name>
    <dbReference type="NCBI Taxonomy" id="249248"/>
    <lineage>
        <taxon>Eukaryota</taxon>
        <taxon>Metazoa</taxon>
        <taxon>Spiralia</taxon>
        <taxon>Gnathifera</taxon>
        <taxon>Rotifera</taxon>
        <taxon>Eurotatoria</taxon>
        <taxon>Bdelloidea</taxon>
        <taxon>Adinetida</taxon>
        <taxon>Adinetidae</taxon>
        <taxon>Adineta</taxon>
    </lineage>
</organism>
<feature type="compositionally biased region" description="Acidic residues" evidence="1">
    <location>
        <begin position="17"/>
        <end position="28"/>
    </location>
</feature>
<reference evidence="2" key="1">
    <citation type="submission" date="2021-02" db="EMBL/GenBank/DDBJ databases">
        <authorList>
            <person name="Nowell W R."/>
        </authorList>
    </citation>
    <scope>NUCLEOTIDE SEQUENCE</scope>
</reference>
<protein>
    <submittedName>
        <fullName evidence="2">Uncharacterized protein</fullName>
    </submittedName>
</protein>
<evidence type="ECO:0000313" key="3">
    <source>
        <dbReference type="EMBL" id="CAF1638280.1"/>
    </source>
</evidence>
<evidence type="ECO:0000313" key="2">
    <source>
        <dbReference type="EMBL" id="CAF1473150.1"/>
    </source>
</evidence>
<feature type="compositionally biased region" description="Low complexity" evidence="1">
    <location>
        <begin position="1"/>
        <end position="16"/>
    </location>
</feature>
<name>A0A815R781_ADIRI</name>
<dbReference type="Proteomes" id="UP000663852">
    <property type="component" value="Unassembled WGS sequence"/>
</dbReference>
<dbReference type="AlphaFoldDB" id="A0A815R781"/>
<evidence type="ECO:0000313" key="5">
    <source>
        <dbReference type="Proteomes" id="UP000663852"/>
    </source>
</evidence>
<dbReference type="EMBL" id="CAJNOR010008841">
    <property type="protein sequence ID" value="CAF1638280.1"/>
    <property type="molecule type" value="Genomic_DNA"/>
</dbReference>
<dbReference type="EMBL" id="CAJNOJ010000514">
    <property type="protein sequence ID" value="CAF1473150.1"/>
    <property type="molecule type" value="Genomic_DNA"/>
</dbReference>
<accession>A0A815R781</accession>
<evidence type="ECO:0000313" key="4">
    <source>
        <dbReference type="Proteomes" id="UP000663828"/>
    </source>
</evidence>
<feature type="compositionally biased region" description="Basic and acidic residues" evidence="1">
    <location>
        <begin position="31"/>
        <end position="43"/>
    </location>
</feature>
<evidence type="ECO:0000256" key="1">
    <source>
        <dbReference type="SAM" id="MobiDB-lite"/>
    </source>
</evidence>
<feature type="region of interest" description="Disordered" evidence="1">
    <location>
        <begin position="1"/>
        <end position="65"/>
    </location>
</feature>
<comment type="caution">
    <text evidence="2">The sequence shown here is derived from an EMBL/GenBank/DDBJ whole genome shotgun (WGS) entry which is preliminary data.</text>
</comment>
<sequence>MSNNTTNESDNDLSSSESDDEMVNDEQGDSNSDHSVEYEDHRNTNTKWNETIGVSEESSGIDNGGERDVVVVVAENNNAGGNEAVDSERNAAAASVNNQIKIQGNQRASASVMNVLKKKDFISRVETEFESVKAD</sequence>
<keyword evidence="4" id="KW-1185">Reference proteome</keyword>
<dbReference type="Proteomes" id="UP000663828">
    <property type="component" value="Unassembled WGS sequence"/>
</dbReference>